<evidence type="ECO:0000313" key="2">
    <source>
        <dbReference type="EMBL" id="KAF2496814.1"/>
    </source>
</evidence>
<feature type="compositionally biased region" description="Basic residues" evidence="1">
    <location>
        <begin position="177"/>
        <end position="186"/>
    </location>
</feature>
<dbReference type="AlphaFoldDB" id="A0A6A6QXL1"/>
<feature type="compositionally biased region" description="Polar residues" evidence="1">
    <location>
        <begin position="37"/>
        <end position="54"/>
    </location>
</feature>
<evidence type="ECO:0000313" key="3">
    <source>
        <dbReference type="Proteomes" id="UP000799750"/>
    </source>
</evidence>
<feature type="compositionally biased region" description="Polar residues" evidence="1">
    <location>
        <begin position="61"/>
        <end position="70"/>
    </location>
</feature>
<reference evidence="2" key="1">
    <citation type="journal article" date="2020" name="Stud. Mycol.">
        <title>101 Dothideomycetes genomes: a test case for predicting lifestyles and emergence of pathogens.</title>
        <authorList>
            <person name="Haridas S."/>
            <person name="Albert R."/>
            <person name="Binder M."/>
            <person name="Bloem J."/>
            <person name="Labutti K."/>
            <person name="Salamov A."/>
            <person name="Andreopoulos B."/>
            <person name="Baker S."/>
            <person name="Barry K."/>
            <person name="Bills G."/>
            <person name="Bluhm B."/>
            <person name="Cannon C."/>
            <person name="Castanera R."/>
            <person name="Culley D."/>
            <person name="Daum C."/>
            <person name="Ezra D."/>
            <person name="Gonzalez J."/>
            <person name="Henrissat B."/>
            <person name="Kuo A."/>
            <person name="Liang C."/>
            <person name="Lipzen A."/>
            <person name="Lutzoni F."/>
            <person name="Magnuson J."/>
            <person name="Mondo S."/>
            <person name="Nolan M."/>
            <person name="Ohm R."/>
            <person name="Pangilinan J."/>
            <person name="Park H.-J."/>
            <person name="Ramirez L."/>
            <person name="Alfaro M."/>
            <person name="Sun H."/>
            <person name="Tritt A."/>
            <person name="Yoshinaga Y."/>
            <person name="Zwiers L.-H."/>
            <person name="Turgeon B."/>
            <person name="Goodwin S."/>
            <person name="Spatafora J."/>
            <person name="Crous P."/>
            <person name="Grigoriev I."/>
        </authorList>
    </citation>
    <scope>NUCLEOTIDE SEQUENCE</scope>
    <source>
        <strain evidence="2">CBS 269.34</strain>
    </source>
</reference>
<dbReference type="EMBL" id="MU004187">
    <property type="protein sequence ID" value="KAF2496814.1"/>
    <property type="molecule type" value="Genomic_DNA"/>
</dbReference>
<feature type="compositionally biased region" description="Gly residues" evidence="1">
    <location>
        <begin position="134"/>
        <end position="144"/>
    </location>
</feature>
<keyword evidence="3" id="KW-1185">Reference proteome</keyword>
<sequence length="198" mass="21697">MPTKGLEGQPVYLWHKQSPAVVGQSPSQLAQHAPALSPSQLAQQASYQSHSQPASLHYPHNQPTSTTLPSASGHHGYGQIASQHSTPGEYGEYGQSRPRTSAREPAQYQDTEEVPDEEKARVSGHIFPASQGQNGSGGGKGIGGRLTPPGFNPWRPGRLPTEQGHEEKEEEDYRTGHGPHGRRRRRPSGEQEEQLWRH</sequence>
<feature type="region of interest" description="Disordered" evidence="1">
    <location>
        <begin position="20"/>
        <end position="198"/>
    </location>
</feature>
<accession>A0A6A6QXL1</accession>
<feature type="compositionally biased region" description="Basic and acidic residues" evidence="1">
    <location>
        <begin position="163"/>
        <end position="175"/>
    </location>
</feature>
<gene>
    <name evidence="2" type="ORF">BU16DRAFT_560129</name>
</gene>
<dbReference type="Proteomes" id="UP000799750">
    <property type="component" value="Unassembled WGS sequence"/>
</dbReference>
<proteinExistence type="predicted"/>
<name>A0A6A6QXL1_9PEZI</name>
<evidence type="ECO:0000256" key="1">
    <source>
        <dbReference type="SAM" id="MobiDB-lite"/>
    </source>
</evidence>
<organism evidence="2 3">
    <name type="scientific">Lophium mytilinum</name>
    <dbReference type="NCBI Taxonomy" id="390894"/>
    <lineage>
        <taxon>Eukaryota</taxon>
        <taxon>Fungi</taxon>
        <taxon>Dikarya</taxon>
        <taxon>Ascomycota</taxon>
        <taxon>Pezizomycotina</taxon>
        <taxon>Dothideomycetes</taxon>
        <taxon>Pleosporomycetidae</taxon>
        <taxon>Mytilinidiales</taxon>
        <taxon>Mytilinidiaceae</taxon>
        <taxon>Lophium</taxon>
    </lineage>
</organism>
<protein>
    <submittedName>
        <fullName evidence="2">Uncharacterized protein</fullName>
    </submittedName>
</protein>